<sequence>MNKILTFVTALALIFTVNTAFAGSNNNKAVALLTHQVDRNTIQELKLNEMAYIQLKDLTKNYRAEAEVTKVLFASDAQTLATRLQELENRYTIELSKVLTPSQIEGFTQRMIIASK</sequence>
<evidence type="ECO:0000313" key="3">
    <source>
        <dbReference type="Proteomes" id="UP000251692"/>
    </source>
</evidence>
<dbReference type="EMBL" id="QMDV01000001">
    <property type="protein sequence ID" value="RAU84337.1"/>
    <property type="molecule type" value="Genomic_DNA"/>
</dbReference>
<keyword evidence="3" id="KW-1185">Reference proteome</keyword>
<dbReference type="AlphaFoldDB" id="A0A364RJ53"/>
<gene>
    <name evidence="2" type="ORF">DP923_04680</name>
</gene>
<evidence type="ECO:0000256" key="1">
    <source>
        <dbReference type="SAM" id="SignalP"/>
    </source>
</evidence>
<dbReference type="RefSeq" id="WP_112304617.1">
    <property type="nucleotide sequence ID" value="NZ_QMDV01000001.1"/>
</dbReference>
<feature type="chain" id="PRO_5016652999" description="LTXXQ motif family protein" evidence="1">
    <location>
        <begin position="23"/>
        <end position="116"/>
    </location>
</feature>
<name>A0A364RJ53_9BACT</name>
<dbReference type="Proteomes" id="UP000251692">
    <property type="component" value="Unassembled WGS sequence"/>
</dbReference>
<organism evidence="2 3">
    <name type="scientific">Pontibacter arcticus</name>
    <dbReference type="NCBI Taxonomy" id="2080288"/>
    <lineage>
        <taxon>Bacteria</taxon>
        <taxon>Pseudomonadati</taxon>
        <taxon>Bacteroidota</taxon>
        <taxon>Cytophagia</taxon>
        <taxon>Cytophagales</taxon>
        <taxon>Hymenobacteraceae</taxon>
        <taxon>Pontibacter</taxon>
    </lineage>
</organism>
<protein>
    <recommendedName>
        <fullName evidence="4">LTXXQ motif family protein</fullName>
    </recommendedName>
</protein>
<reference evidence="2 3" key="2">
    <citation type="submission" date="2018-07" db="EMBL/GenBank/DDBJ databases">
        <title>Pontibacter sp. 2b14 genomic sequence and assembly.</title>
        <authorList>
            <person name="Du Z.-J."/>
        </authorList>
    </citation>
    <scope>NUCLEOTIDE SEQUENCE [LARGE SCALE GENOMIC DNA]</scope>
    <source>
        <strain evidence="2 3">2b14</strain>
    </source>
</reference>
<evidence type="ECO:0008006" key="4">
    <source>
        <dbReference type="Google" id="ProtNLM"/>
    </source>
</evidence>
<proteinExistence type="predicted"/>
<feature type="signal peptide" evidence="1">
    <location>
        <begin position="1"/>
        <end position="22"/>
    </location>
</feature>
<dbReference type="OrthoDB" id="894053at2"/>
<comment type="caution">
    <text evidence="2">The sequence shown here is derived from an EMBL/GenBank/DDBJ whole genome shotgun (WGS) entry which is preliminary data.</text>
</comment>
<accession>A0A364RJ53</accession>
<keyword evidence="1" id="KW-0732">Signal</keyword>
<reference evidence="2 3" key="1">
    <citation type="submission" date="2018-06" db="EMBL/GenBank/DDBJ databases">
        <authorList>
            <person name="Liu Z.-W."/>
        </authorList>
    </citation>
    <scope>NUCLEOTIDE SEQUENCE [LARGE SCALE GENOMIC DNA]</scope>
    <source>
        <strain evidence="2 3">2b14</strain>
    </source>
</reference>
<evidence type="ECO:0000313" key="2">
    <source>
        <dbReference type="EMBL" id="RAU84337.1"/>
    </source>
</evidence>